<evidence type="ECO:0000313" key="1">
    <source>
        <dbReference type="EMBL" id="KZS02222.1"/>
    </source>
</evidence>
<evidence type="ECO:0000313" key="2">
    <source>
        <dbReference type="Proteomes" id="UP000076858"/>
    </source>
</evidence>
<comment type="caution">
    <text evidence="1">The sequence shown here is derived from an EMBL/GenBank/DDBJ whole genome shotgun (WGS) entry which is preliminary data.</text>
</comment>
<dbReference type="EMBL" id="LRGB01004964">
    <property type="protein sequence ID" value="KZS02222.1"/>
    <property type="molecule type" value="Genomic_DNA"/>
</dbReference>
<gene>
    <name evidence="1" type="ORF">APZ42_000818</name>
</gene>
<keyword evidence="2" id="KW-1185">Reference proteome</keyword>
<dbReference type="Proteomes" id="UP000076858">
    <property type="component" value="Unassembled WGS sequence"/>
</dbReference>
<proteinExistence type="predicted"/>
<protein>
    <submittedName>
        <fullName evidence="1">Uncharacterized protein</fullName>
    </submittedName>
</protein>
<accession>A0A164JCU0</accession>
<reference evidence="1 2" key="1">
    <citation type="submission" date="2016-03" db="EMBL/GenBank/DDBJ databases">
        <title>EvidentialGene: Evidence-directed Construction of Genes on Genomes.</title>
        <authorList>
            <person name="Gilbert D.G."/>
            <person name="Choi J.-H."/>
            <person name="Mockaitis K."/>
            <person name="Colbourne J."/>
            <person name="Pfrender M."/>
        </authorList>
    </citation>
    <scope>NUCLEOTIDE SEQUENCE [LARGE SCALE GENOMIC DNA]</scope>
    <source>
        <strain evidence="1 2">Xinb3</strain>
        <tissue evidence="1">Complete organism</tissue>
    </source>
</reference>
<organism evidence="1 2">
    <name type="scientific">Daphnia magna</name>
    <dbReference type="NCBI Taxonomy" id="35525"/>
    <lineage>
        <taxon>Eukaryota</taxon>
        <taxon>Metazoa</taxon>
        <taxon>Ecdysozoa</taxon>
        <taxon>Arthropoda</taxon>
        <taxon>Crustacea</taxon>
        <taxon>Branchiopoda</taxon>
        <taxon>Diplostraca</taxon>
        <taxon>Cladocera</taxon>
        <taxon>Anomopoda</taxon>
        <taxon>Daphniidae</taxon>
        <taxon>Daphnia</taxon>
    </lineage>
</organism>
<name>A0A164JCU0_9CRUS</name>
<sequence>MGNKEEAHVGFQHIGYSLAPAATEKVWKMLFWQKNRAFRKKAPNTGINFQYSSGIGELFYS</sequence>
<dbReference type="AlphaFoldDB" id="A0A164JCU0"/>